<organism evidence="1 2">
    <name type="scientific">Methylobacterium radiodurans</name>
    <dbReference type="NCBI Taxonomy" id="2202828"/>
    <lineage>
        <taxon>Bacteria</taxon>
        <taxon>Pseudomonadati</taxon>
        <taxon>Pseudomonadota</taxon>
        <taxon>Alphaproteobacteria</taxon>
        <taxon>Hyphomicrobiales</taxon>
        <taxon>Methylobacteriaceae</taxon>
        <taxon>Methylobacterium</taxon>
    </lineage>
</organism>
<dbReference type="OrthoDB" id="8002062at2"/>
<reference evidence="1 2" key="1">
    <citation type="submission" date="2018-05" db="EMBL/GenBank/DDBJ databases">
        <title>Complete Genome Sequence of Methylobacterium sp. 17Sr1-43.</title>
        <authorList>
            <person name="Srinivasan S."/>
        </authorList>
    </citation>
    <scope>NUCLEOTIDE SEQUENCE [LARGE SCALE GENOMIC DNA]</scope>
    <source>
        <strain evidence="1 2">17Sr1-43</strain>
    </source>
</reference>
<evidence type="ECO:0000313" key="1">
    <source>
        <dbReference type="EMBL" id="AWN35149.1"/>
    </source>
</evidence>
<accession>A0A2U8VN79</accession>
<keyword evidence="2" id="KW-1185">Reference proteome</keyword>
<proteinExistence type="predicted"/>
<evidence type="ECO:0000313" key="2">
    <source>
        <dbReference type="Proteomes" id="UP000246058"/>
    </source>
</evidence>
<dbReference type="Proteomes" id="UP000246058">
    <property type="component" value="Chromosome"/>
</dbReference>
<gene>
    <name evidence="1" type="ORF">DK427_04835</name>
</gene>
<dbReference type="EMBL" id="CP029551">
    <property type="protein sequence ID" value="AWN35149.1"/>
    <property type="molecule type" value="Genomic_DNA"/>
</dbReference>
<sequence length="88" mass="9644">MKPDPMTLDLLATLDVVDDDVCAVVDAYLADPRPRMIGFGDGYRIDPSAAVEAHPFADQLIRQPWASDELRRAAVRAAILLARPERAA</sequence>
<dbReference type="AlphaFoldDB" id="A0A2U8VN79"/>
<name>A0A2U8VN79_9HYPH</name>
<dbReference type="KEGG" id="meti:DK427_04835"/>
<protein>
    <submittedName>
        <fullName evidence="1">Uncharacterized protein</fullName>
    </submittedName>
</protein>